<name>A0A9Q1CMQ4_HOLLE</name>
<dbReference type="GO" id="GO:0005739">
    <property type="term" value="C:mitochondrion"/>
    <property type="evidence" value="ECO:0007669"/>
    <property type="project" value="TreeGrafter"/>
</dbReference>
<keyword evidence="2" id="KW-1185">Reference proteome</keyword>
<dbReference type="PANTHER" id="PTHR15453">
    <property type="entry name" value="TUMOR SUPPRESSOR CANDIDATE 2"/>
    <property type="match status" value="1"/>
</dbReference>
<protein>
    <submittedName>
        <fullName evidence="1">Tumor suppressor candidate 2</fullName>
    </submittedName>
</protein>
<sequence length="112" mass="12506">MGGKASTYAWKAVSPVANYWYGDSSTSSATPGSMVAKGRYKVSPFVLKRTGSMYFDEDGHLAHEFYIEVPPSKNKKLKAGMKRIENNLTPQGEIEHDIPRLHVDLPMIMCQI</sequence>
<comment type="caution">
    <text evidence="1">The sequence shown here is derived from an EMBL/GenBank/DDBJ whole genome shotgun (WGS) entry which is preliminary data.</text>
</comment>
<dbReference type="EMBL" id="JAIZAY010000002">
    <property type="protein sequence ID" value="KAJ8047751.1"/>
    <property type="molecule type" value="Genomic_DNA"/>
</dbReference>
<dbReference type="GO" id="GO:0051881">
    <property type="term" value="P:regulation of mitochondrial membrane potential"/>
    <property type="evidence" value="ECO:0007669"/>
    <property type="project" value="TreeGrafter"/>
</dbReference>
<dbReference type="InterPro" id="IPR029393">
    <property type="entry name" value="FUS1"/>
</dbReference>
<dbReference type="Proteomes" id="UP001152320">
    <property type="component" value="Chromosome 2"/>
</dbReference>
<organism evidence="1 2">
    <name type="scientific">Holothuria leucospilota</name>
    <name type="common">Black long sea cucumber</name>
    <name type="synonym">Mertensiothuria leucospilota</name>
    <dbReference type="NCBI Taxonomy" id="206669"/>
    <lineage>
        <taxon>Eukaryota</taxon>
        <taxon>Metazoa</taxon>
        <taxon>Echinodermata</taxon>
        <taxon>Eleutherozoa</taxon>
        <taxon>Echinozoa</taxon>
        <taxon>Holothuroidea</taxon>
        <taxon>Aspidochirotacea</taxon>
        <taxon>Aspidochirotida</taxon>
        <taxon>Holothuriidae</taxon>
        <taxon>Holothuria</taxon>
    </lineage>
</organism>
<gene>
    <name evidence="1" type="ORF">HOLleu_06830</name>
</gene>
<accession>A0A9Q1CMQ4</accession>
<dbReference type="PANTHER" id="PTHR15453:SF8">
    <property type="entry name" value="TUMOR SUPPRESSOR CANDIDATE 2"/>
    <property type="match status" value="1"/>
</dbReference>
<dbReference type="AlphaFoldDB" id="A0A9Q1CMQ4"/>
<dbReference type="OrthoDB" id="9025707at2759"/>
<dbReference type="Pfam" id="PF15000">
    <property type="entry name" value="TUSC2"/>
    <property type="match status" value="1"/>
</dbReference>
<evidence type="ECO:0000313" key="2">
    <source>
        <dbReference type="Proteomes" id="UP001152320"/>
    </source>
</evidence>
<evidence type="ECO:0000313" key="1">
    <source>
        <dbReference type="EMBL" id="KAJ8047751.1"/>
    </source>
</evidence>
<reference evidence="1" key="1">
    <citation type="submission" date="2021-10" db="EMBL/GenBank/DDBJ databases">
        <title>Tropical sea cucumber genome reveals ecological adaptation and Cuvierian tubules defense mechanism.</title>
        <authorList>
            <person name="Chen T."/>
        </authorList>
    </citation>
    <scope>NUCLEOTIDE SEQUENCE</scope>
    <source>
        <strain evidence="1">Nanhai2018</strain>
        <tissue evidence="1">Muscle</tissue>
    </source>
</reference>
<proteinExistence type="predicted"/>